<dbReference type="NCBIfam" id="TIGR00051">
    <property type="entry name" value="YbgC/FadM family acyl-CoA thioesterase"/>
    <property type="match status" value="1"/>
</dbReference>
<accession>A0A1Y1CRF1</accession>
<protein>
    <submittedName>
        <fullName evidence="3">Uncharacterized protein</fullName>
    </submittedName>
</protein>
<dbReference type="CDD" id="cd00586">
    <property type="entry name" value="4HBT"/>
    <property type="match status" value="1"/>
</dbReference>
<name>A0A1Y1CRF1_9BACT</name>
<dbReference type="Gene3D" id="3.10.129.10">
    <property type="entry name" value="Hotdog Thioesterase"/>
    <property type="match status" value="1"/>
</dbReference>
<dbReference type="PANTHER" id="PTHR31793:SF27">
    <property type="entry name" value="NOVEL THIOESTERASE SUPERFAMILY DOMAIN AND SAPOSIN A-TYPE DOMAIN CONTAINING PROTEIN (0610012H03RIK)"/>
    <property type="match status" value="1"/>
</dbReference>
<keyword evidence="4" id="KW-1185">Reference proteome</keyword>
<gene>
    <name evidence="3" type="ORF">ALGA_4211</name>
</gene>
<reference evidence="3 4" key="1">
    <citation type="journal article" date="2018" name="Mar. Genomics">
        <title>Complete genome sequence of Marinifilaceae bacterium strain SPP2, isolated from the Antarctic marine sediment.</title>
        <authorList>
            <person name="Watanabe M."/>
            <person name="Kojima H."/>
            <person name="Fukui M."/>
        </authorList>
    </citation>
    <scope>NUCLEOTIDE SEQUENCE [LARGE SCALE GENOMIC DNA]</scope>
    <source>
        <strain evidence="3 4">SPP2</strain>
    </source>
</reference>
<dbReference type="SUPFAM" id="SSF54637">
    <property type="entry name" value="Thioesterase/thiol ester dehydrase-isomerase"/>
    <property type="match status" value="1"/>
</dbReference>
<evidence type="ECO:0000313" key="4">
    <source>
        <dbReference type="Proteomes" id="UP000218267"/>
    </source>
</evidence>
<dbReference type="GO" id="GO:0047617">
    <property type="term" value="F:fatty acyl-CoA hydrolase activity"/>
    <property type="evidence" value="ECO:0007669"/>
    <property type="project" value="TreeGrafter"/>
</dbReference>
<dbReference type="AlphaFoldDB" id="A0A1Y1CRF1"/>
<keyword evidence="2" id="KW-0378">Hydrolase</keyword>
<evidence type="ECO:0000256" key="1">
    <source>
        <dbReference type="ARBA" id="ARBA00005953"/>
    </source>
</evidence>
<dbReference type="PANTHER" id="PTHR31793">
    <property type="entry name" value="4-HYDROXYBENZOYL-COA THIOESTERASE FAMILY MEMBER"/>
    <property type="match status" value="1"/>
</dbReference>
<dbReference type="KEGG" id="mbas:ALGA_4211"/>
<dbReference type="Pfam" id="PF13279">
    <property type="entry name" value="4HBT_2"/>
    <property type="match status" value="1"/>
</dbReference>
<dbReference type="RefSeq" id="WP_096432872.1">
    <property type="nucleotide sequence ID" value="NZ_AP018042.1"/>
</dbReference>
<dbReference type="InterPro" id="IPR029069">
    <property type="entry name" value="HotDog_dom_sf"/>
</dbReference>
<comment type="similarity">
    <text evidence="1">Belongs to the 4-hydroxybenzoyl-CoA thioesterase family.</text>
</comment>
<organism evidence="3 4">
    <name type="scientific">Labilibaculum antarcticum</name>
    <dbReference type="NCBI Taxonomy" id="1717717"/>
    <lineage>
        <taxon>Bacteria</taxon>
        <taxon>Pseudomonadati</taxon>
        <taxon>Bacteroidota</taxon>
        <taxon>Bacteroidia</taxon>
        <taxon>Marinilabiliales</taxon>
        <taxon>Marinifilaceae</taxon>
        <taxon>Labilibaculum</taxon>
    </lineage>
</organism>
<dbReference type="OrthoDB" id="9800856at2"/>
<evidence type="ECO:0000313" key="3">
    <source>
        <dbReference type="EMBL" id="BAX82502.1"/>
    </source>
</evidence>
<evidence type="ECO:0000256" key="2">
    <source>
        <dbReference type="ARBA" id="ARBA00022801"/>
    </source>
</evidence>
<dbReference type="Proteomes" id="UP000218267">
    <property type="component" value="Chromosome"/>
</dbReference>
<sequence>MIEGECKIRPRYDEVDKMGYVYHANYVNYCHHARTELLRQFGINDKVLEDHNIMLPVIEMNLKYLKPTGYDEELTIRTKIKELPRVRFRFEFVFENEKGEKACTATSTVVFVDSKTRKPHQAPDIIIDALTAEFELVV</sequence>
<dbReference type="InterPro" id="IPR050563">
    <property type="entry name" value="4-hydroxybenzoyl-CoA_TE"/>
</dbReference>
<dbReference type="InterPro" id="IPR006684">
    <property type="entry name" value="YbgC/YbaW"/>
</dbReference>
<dbReference type="PIRSF" id="PIRSF003230">
    <property type="entry name" value="YbgC"/>
    <property type="match status" value="1"/>
</dbReference>
<dbReference type="EMBL" id="AP018042">
    <property type="protein sequence ID" value="BAX82502.1"/>
    <property type="molecule type" value="Genomic_DNA"/>
</dbReference>
<reference evidence="4" key="2">
    <citation type="journal article" date="2020" name="Antonie Van Leeuwenhoek">
        <title>Labilibaculum antarcticum sp. nov., a novel facultative anaerobic, psychrotorelant bacterium isolated from marine sediment of Antarctica.</title>
        <authorList>
            <person name="Watanabe M."/>
            <person name="Kojima H."/>
            <person name="Fukui M."/>
        </authorList>
    </citation>
    <scope>NUCLEOTIDE SEQUENCE [LARGE SCALE GENOMIC DNA]</scope>
    <source>
        <strain evidence="4">SPP2</strain>
    </source>
</reference>
<proteinExistence type="inferred from homology"/>